<dbReference type="EMBL" id="JAKMXF010000298">
    <property type="protein sequence ID" value="KAI6652617.1"/>
    <property type="molecule type" value="Genomic_DNA"/>
</dbReference>
<feature type="compositionally biased region" description="Basic residues" evidence="2">
    <location>
        <begin position="155"/>
        <end position="168"/>
    </location>
</feature>
<dbReference type="SUPFAM" id="SSF54928">
    <property type="entry name" value="RNA-binding domain, RBD"/>
    <property type="match status" value="1"/>
</dbReference>
<dbReference type="InterPro" id="IPR035979">
    <property type="entry name" value="RBD_domain_sf"/>
</dbReference>
<dbReference type="InterPro" id="IPR012677">
    <property type="entry name" value="Nucleotide-bd_a/b_plait_sf"/>
</dbReference>
<feature type="compositionally biased region" description="Basic residues" evidence="2">
    <location>
        <begin position="129"/>
        <end position="146"/>
    </location>
</feature>
<dbReference type="FunFam" id="3.30.70.330:FF:001074">
    <property type="entry name" value="Splicing factor, arginine/serine-rich 7"/>
    <property type="match status" value="1"/>
</dbReference>
<dbReference type="PANTHER" id="PTHR23147">
    <property type="entry name" value="SERINE/ARGININE RICH SPLICING FACTOR"/>
    <property type="match status" value="1"/>
</dbReference>
<reference evidence="4 5" key="1">
    <citation type="journal article" date="2023" name="BMC Biol.">
        <title>The compact genome of the sponge Oopsacas minuta (Hexactinellida) is lacking key metazoan core genes.</title>
        <authorList>
            <person name="Santini S."/>
            <person name="Schenkelaars Q."/>
            <person name="Jourda C."/>
            <person name="Duchesne M."/>
            <person name="Belahbib H."/>
            <person name="Rocher C."/>
            <person name="Selva M."/>
            <person name="Riesgo A."/>
            <person name="Vervoort M."/>
            <person name="Leys S.P."/>
            <person name="Kodjabachian L."/>
            <person name="Le Bivic A."/>
            <person name="Borchiellini C."/>
            <person name="Claverie J.M."/>
            <person name="Renard E."/>
        </authorList>
    </citation>
    <scope>NUCLEOTIDE SEQUENCE [LARGE SCALE GENOMIC DNA]</scope>
    <source>
        <strain evidence="4">SPO-2</strain>
    </source>
</reference>
<dbReference type="InterPro" id="IPR000504">
    <property type="entry name" value="RRM_dom"/>
</dbReference>
<dbReference type="InterPro" id="IPR050907">
    <property type="entry name" value="SRSF"/>
</dbReference>
<feature type="compositionally biased region" description="Low complexity" evidence="2">
    <location>
        <begin position="90"/>
        <end position="104"/>
    </location>
</feature>
<gene>
    <name evidence="4" type="ORF">LOD99_4402</name>
</gene>
<feature type="compositionally biased region" description="Basic and acidic residues" evidence="2">
    <location>
        <begin position="110"/>
        <end position="128"/>
    </location>
</feature>
<name>A0AAV7JV03_9METZ</name>
<comment type="caution">
    <text evidence="4">The sequence shown here is derived from an EMBL/GenBank/DDBJ whole genome shotgun (WGS) entry which is preliminary data.</text>
</comment>
<dbReference type="PROSITE" id="PS50102">
    <property type="entry name" value="RRM"/>
    <property type="match status" value="1"/>
</dbReference>
<evidence type="ECO:0000313" key="4">
    <source>
        <dbReference type="EMBL" id="KAI6652617.1"/>
    </source>
</evidence>
<keyword evidence="1" id="KW-0694">RNA-binding</keyword>
<feature type="compositionally biased region" description="Basic residues" evidence="2">
    <location>
        <begin position="177"/>
        <end position="186"/>
    </location>
</feature>
<proteinExistence type="predicted"/>
<dbReference type="AlphaFoldDB" id="A0AAV7JV03"/>
<accession>A0AAV7JV03</accession>
<dbReference type="Gene3D" id="3.30.70.330">
    <property type="match status" value="1"/>
</dbReference>
<evidence type="ECO:0000259" key="3">
    <source>
        <dbReference type="PROSITE" id="PS50102"/>
    </source>
</evidence>
<dbReference type="Proteomes" id="UP001165289">
    <property type="component" value="Unassembled WGS sequence"/>
</dbReference>
<dbReference type="CDD" id="cd12373">
    <property type="entry name" value="RRM_SRSF3_like"/>
    <property type="match status" value="1"/>
</dbReference>
<dbReference type="SMART" id="SM00360">
    <property type="entry name" value="RRM"/>
    <property type="match status" value="1"/>
</dbReference>
<feature type="domain" description="RRM" evidence="3">
    <location>
        <begin position="6"/>
        <end position="79"/>
    </location>
</feature>
<sequence length="224" mass="26423">MSMGKTKLYVGGLGDRITRYDLEREFEIYGHLREAWVARKPPGFGFIEFEDPRDSTDAVREMDGAVIMGMKIRVEYAKKMGREPSKSGTSRYSGGRDSPSYSSSRRSRDRHQSPDRYRSKKYSPDRHSGRNRKRSPSPYRSRKHRSRSEDSYDRKKSRRDRTRSRSRSRSPYEKHTKYSRSRTHSRDRRDRDRYSQSNSRSPLDHKNGGDNSPLTKRRNSDLSD</sequence>
<dbReference type="GO" id="GO:0003723">
    <property type="term" value="F:RNA binding"/>
    <property type="evidence" value="ECO:0007669"/>
    <property type="project" value="UniProtKB-UniRule"/>
</dbReference>
<evidence type="ECO:0000313" key="5">
    <source>
        <dbReference type="Proteomes" id="UP001165289"/>
    </source>
</evidence>
<organism evidence="4 5">
    <name type="scientific">Oopsacas minuta</name>
    <dbReference type="NCBI Taxonomy" id="111878"/>
    <lineage>
        <taxon>Eukaryota</taxon>
        <taxon>Metazoa</taxon>
        <taxon>Porifera</taxon>
        <taxon>Hexactinellida</taxon>
        <taxon>Hexasterophora</taxon>
        <taxon>Lyssacinosida</taxon>
        <taxon>Leucopsacidae</taxon>
        <taxon>Oopsacas</taxon>
    </lineage>
</organism>
<keyword evidence="5" id="KW-1185">Reference proteome</keyword>
<feature type="region of interest" description="Disordered" evidence="2">
    <location>
        <begin position="79"/>
        <end position="224"/>
    </location>
</feature>
<evidence type="ECO:0000256" key="1">
    <source>
        <dbReference type="PROSITE-ProRule" id="PRU00176"/>
    </source>
</evidence>
<protein>
    <submittedName>
        <fullName evidence="4">Serine/arginine-rich splicing factor 7-like isoform X2</fullName>
    </submittedName>
</protein>
<dbReference type="Pfam" id="PF00076">
    <property type="entry name" value="RRM_1"/>
    <property type="match status" value="1"/>
</dbReference>
<evidence type="ECO:0000256" key="2">
    <source>
        <dbReference type="SAM" id="MobiDB-lite"/>
    </source>
</evidence>